<dbReference type="Proteomes" id="UP000181956">
    <property type="component" value="Chromosome I"/>
</dbReference>
<organism evidence="2 3">
    <name type="scientific">Microterricola viridarii</name>
    <dbReference type="NCBI Taxonomy" id="412690"/>
    <lineage>
        <taxon>Bacteria</taxon>
        <taxon>Bacillati</taxon>
        <taxon>Actinomycetota</taxon>
        <taxon>Actinomycetes</taxon>
        <taxon>Micrococcales</taxon>
        <taxon>Microbacteriaceae</taxon>
        <taxon>Microterricola</taxon>
    </lineage>
</organism>
<evidence type="ECO:0000313" key="3">
    <source>
        <dbReference type="Proteomes" id="UP000181956"/>
    </source>
</evidence>
<evidence type="ECO:0000313" key="2">
    <source>
        <dbReference type="EMBL" id="SDR81059.1"/>
    </source>
</evidence>
<feature type="compositionally biased region" description="Low complexity" evidence="1">
    <location>
        <begin position="423"/>
        <end position="443"/>
    </location>
</feature>
<dbReference type="SUPFAM" id="SSF53474">
    <property type="entry name" value="alpha/beta-Hydrolases"/>
    <property type="match status" value="1"/>
</dbReference>
<feature type="region of interest" description="Disordered" evidence="1">
    <location>
        <begin position="420"/>
        <end position="465"/>
    </location>
</feature>
<dbReference type="STRING" id="412690.SAMN04489834_0294"/>
<dbReference type="AlphaFoldDB" id="A0A1H1M4V9"/>
<dbReference type="Gene3D" id="3.40.50.1820">
    <property type="entry name" value="alpha/beta hydrolase"/>
    <property type="match status" value="1"/>
</dbReference>
<dbReference type="InterPro" id="IPR029058">
    <property type="entry name" value="AB_hydrolase_fold"/>
</dbReference>
<reference evidence="3" key="1">
    <citation type="submission" date="2016-10" db="EMBL/GenBank/DDBJ databases">
        <authorList>
            <person name="Varghese N."/>
            <person name="Submissions S."/>
        </authorList>
    </citation>
    <scope>NUCLEOTIDE SEQUENCE [LARGE SCALE GENOMIC DNA]</scope>
    <source>
        <strain evidence="3">DSM 21772</strain>
    </source>
</reference>
<evidence type="ECO:0008006" key="4">
    <source>
        <dbReference type="Google" id="ProtNLM"/>
    </source>
</evidence>
<dbReference type="OrthoDB" id="4790882at2"/>
<proteinExistence type="predicted"/>
<gene>
    <name evidence="2" type="ORF">SAMN04489834_0294</name>
</gene>
<dbReference type="RefSeq" id="WP_083362461.1">
    <property type="nucleotide sequence ID" value="NZ_LT629742.1"/>
</dbReference>
<accession>A0A1H1M4V9</accession>
<evidence type="ECO:0000256" key="1">
    <source>
        <dbReference type="SAM" id="MobiDB-lite"/>
    </source>
</evidence>
<protein>
    <recommendedName>
        <fullName evidence="4">Alpha/beta hydrolase family protein</fullName>
    </recommendedName>
</protein>
<keyword evidence="3" id="KW-1185">Reference proteome</keyword>
<name>A0A1H1M4V9_9MICO</name>
<dbReference type="EMBL" id="LT629742">
    <property type="protein sequence ID" value="SDR81059.1"/>
    <property type="molecule type" value="Genomic_DNA"/>
</dbReference>
<sequence>MADTLTLSGGGSSAVATDEMFAHAAQLGACQARAEDWLARLRAVLAADTAGAAGAAGVGWGVGAGRAAEPGSTELLGEALRQLQAFRATAERLRAGLTRAAEGYGHAERTITALWGAGAQFSAWTAGRALPLLLASAALTLLPLAALGVLLSTAFGVDPARLPARLSTLVAGWVRVDPWLLNSPGFVKLVRAAIGSGDEFAAGLLRLPAAAALPIGAAVGAEEGAAAVTALALFAAAAGGQALRETPQRVHRASQTLAVSPPRGIGDLAARVPNSAAGSPQIRIERYGGSAPRWVVYLAGTADFAVIPAAEPFDLTANVHATAGGDAASQRAVRAALAEAGAEPDDPLLLVGHSQGGLVAARLAESGDLNVAGYVNLGGPLGAVQASGVPGLSLEHSDDIVPALGGSGHAPDELLTVGRTALGSGDAGAPASAGPDSGPGSAGRPDDGPHSNPAQRPFAAHGLEHYRRTARLVDASAEPRLQGFERLVQGFTGAEPGRMTRWRSERVPGTE</sequence>